<proteinExistence type="predicted"/>
<feature type="compositionally biased region" description="Pro residues" evidence="1">
    <location>
        <begin position="124"/>
        <end position="134"/>
    </location>
</feature>
<dbReference type="AlphaFoldDB" id="A0A6J4PM03"/>
<feature type="non-terminal residue" evidence="2">
    <location>
        <position position="134"/>
    </location>
</feature>
<feature type="region of interest" description="Disordered" evidence="1">
    <location>
        <begin position="66"/>
        <end position="134"/>
    </location>
</feature>
<evidence type="ECO:0000313" key="2">
    <source>
        <dbReference type="EMBL" id="CAA9420106.1"/>
    </source>
</evidence>
<accession>A0A6J4PM03</accession>
<feature type="non-terminal residue" evidence="2">
    <location>
        <position position="1"/>
    </location>
</feature>
<keyword evidence="2" id="KW-0689">Ribosomal protein</keyword>
<evidence type="ECO:0000256" key="1">
    <source>
        <dbReference type="SAM" id="MobiDB-lite"/>
    </source>
</evidence>
<protein>
    <submittedName>
        <fullName evidence="2">SSU ribosomal protein S11p (S14e)</fullName>
    </submittedName>
</protein>
<reference evidence="2" key="1">
    <citation type="submission" date="2020-02" db="EMBL/GenBank/DDBJ databases">
        <authorList>
            <person name="Meier V. D."/>
        </authorList>
    </citation>
    <scope>NUCLEOTIDE SEQUENCE</scope>
    <source>
        <strain evidence="2">AVDCRST_MAG51</strain>
    </source>
</reference>
<feature type="region of interest" description="Disordered" evidence="1">
    <location>
        <begin position="1"/>
        <end position="21"/>
    </location>
</feature>
<name>A0A6J4PM03_9BURK</name>
<dbReference type="GO" id="GO:0005840">
    <property type="term" value="C:ribosome"/>
    <property type="evidence" value="ECO:0007669"/>
    <property type="project" value="UniProtKB-KW"/>
</dbReference>
<organism evidence="2">
    <name type="scientific">uncultured Ramlibacter sp</name>
    <dbReference type="NCBI Taxonomy" id="260755"/>
    <lineage>
        <taxon>Bacteria</taxon>
        <taxon>Pseudomonadati</taxon>
        <taxon>Pseudomonadota</taxon>
        <taxon>Betaproteobacteria</taxon>
        <taxon>Burkholderiales</taxon>
        <taxon>Comamonadaceae</taxon>
        <taxon>Ramlibacter</taxon>
        <taxon>environmental samples</taxon>
    </lineage>
</organism>
<feature type="compositionally biased region" description="Basic and acidic residues" evidence="1">
    <location>
        <begin position="82"/>
        <end position="93"/>
    </location>
</feature>
<feature type="compositionally biased region" description="Low complexity" evidence="1">
    <location>
        <begin position="1"/>
        <end position="14"/>
    </location>
</feature>
<feature type="compositionally biased region" description="Basic and acidic residues" evidence="1">
    <location>
        <begin position="108"/>
        <end position="117"/>
    </location>
</feature>
<keyword evidence="2" id="KW-0687">Ribonucleoprotein</keyword>
<gene>
    <name evidence="2" type="ORF">AVDCRST_MAG51-1953</name>
</gene>
<dbReference type="EMBL" id="CADCUX010000412">
    <property type="protein sequence ID" value="CAA9420106.1"/>
    <property type="molecule type" value="Genomic_DNA"/>
</dbReference>
<sequence length="134" mass="14662">GKSSRQQRSAARSQEGSQERVRWRLPRACVLQQHDHHDHRPPGQRAVLGLLGRPGLQGFAQVHAVRGAGRLRSGGPRGHRAGHQEPGRRDQGSRPRSRVVRACAGRAGHPDQLHLGRDPGSPQRLPPAEAPENL</sequence>